<name>A0A5C5WNJ7_9BACT</name>
<evidence type="ECO:0000313" key="2">
    <source>
        <dbReference type="Proteomes" id="UP000316598"/>
    </source>
</evidence>
<keyword evidence="2" id="KW-1185">Reference proteome</keyword>
<reference evidence="1 2" key="1">
    <citation type="submission" date="2019-02" db="EMBL/GenBank/DDBJ databases">
        <title>Deep-cultivation of Planctomycetes and their phenomic and genomic characterization uncovers novel biology.</title>
        <authorList>
            <person name="Wiegand S."/>
            <person name="Jogler M."/>
            <person name="Boedeker C."/>
            <person name="Pinto D."/>
            <person name="Vollmers J."/>
            <person name="Rivas-Marin E."/>
            <person name="Kohn T."/>
            <person name="Peeters S.H."/>
            <person name="Heuer A."/>
            <person name="Rast P."/>
            <person name="Oberbeckmann S."/>
            <person name="Bunk B."/>
            <person name="Jeske O."/>
            <person name="Meyerdierks A."/>
            <person name="Storesund J.E."/>
            <person name="Kallscheuer N."/>
            <person name="Luecker S."/>
            <person name="Lage O.M."/>
            <person name="Pohl T."/>
            <person name="Merkel B.J."/>
            <person name="Hornburger P."/>
            <person name="Mueller R.-W."/>
            <person name="Bruemmer F."/>
            <person name="Labrenz M."/>
            <person name="Spormann A.M."/>
            <person name="Op Den Camp H."/>
            <person name="Overmann J."/>
            <person name="Amann R."/>
            <person name="Jetten M.S.M."/>
            <person name="Mascher T."/>
            <person name="Medema M.H."/>
            <person name="Devos D.P."/>
            <person name="Kaster A.-K."/>
            <person name="Ovreas L."/>
            <person name="Rohde M."/>
            <person name="Galperin M.Y."/>
            <person name="Jogler C."/>
        </authorList>
    </citation>
    <scope>NUCLEOTIDE SEQUENCE [LARGE SCALE GENOMIC DNA]</scope>
    <source>
        <strain evidence="1 2">Pla22</strain>
    </source>
</reference>
<dbReference type="Proteomes" id="UP000316598">
    <property type="component" value="Unassembled WGS sequence"/>
</dbReference>
<sequence length="267" mass="30470">MSTDDLRMHHRFKLGPAWRWLIAKSAAARGDVQTYVRYGPEFWQVFDHLRGAPFVSRTQDRVDHLLDVQATERIFCDPMMRLQVEARLLARLPPDAVAAACGVATQIVLDYCDVFFDILDNLEAKTWLAVHIFDPKDRPVSDLHAFVCHASYRGGPMVCEYWLAAIPHLDEECDLSTARGREIKRMQLALMLRRIEREAPKRLFEVGKRTGYLSRRQARRFSSLSDLMGKRSAQVLGKFLSAEKVALPFVQSENDSHINVGGKQQSA</sequence>
<evidence type="ECO:0000313" key="1">
    <source>
        <dbReference type="EMBL" id="TWT51392.1"/>
    </source>
</evidence>
<gene>
    <name evidence="1" type="ORF">Pla22_41700</name>
</gene>
<accession>A0A5C5WNJ7</accession>
<dbReference type="EMBL" id="SJPI01000002">
    <property type="protein sequence ID" value="TWT51392.1"/>
    <property type="molecule type" value="Genomic_DNA"/>
</dbReference>
<dbReference type="AlphaFoldDB" id="A0A5C5WNJ7"/>
<protein>
    <submittedName>
        <fullName evidence="1">Uncharacterized protein</fullName>
    </submittedName>
</protein>
<proteinExistence type="predicted"/>
<organism evidence="1 2">
    <name type="scientific">Rubripirellula amarantea</name>
    <dbReference type="NCBI Taxonomy" id="2527999"/>
    <lineage>
        <taxon>Bacteria</taxon>
        <taxon>Pseudomonadati</taxon>
        <taxon>Planctomycetota</taxon>
        <taxon>Planctomycetia</taxon>
        <taxon>Pirellulales</taxon>
        <taxon>Pirellulaceae</taxon>
        <taxon>Rubripirellula</taxon>
    </lineage>
</organism>
<comment type="caution">
    <text evidence="1">The sequence shown here is derived from an EMBL/GenBank/DDBJ whole genome shotgun (WGS) entry which is preliminary data.</text>
</comment>